<dbReference type="Proteomes" id="UP001161388">
    <property type="component" value="Unassembled WGS sequence"/>
</dbReference>
<feature type="domain" description="Isochorismatase-like" evidence="2">
    <location>
        <begin position="39"/>
        <end position="206"/>
    </location>
</feature>
<proteinExistence type="predicted"/>
<dbReference type="Pfam" id="PF00857">
    <property type="entry name" value="Isochorismatase"/>
    <property type="match status" value="1"/>
</dbReference>
<dbReference type="EMBL" id="BSNL01000001">
    <property type="protein sequence ID" value="GLQ26687.1"/>
    <property type="molecule type" value="Genomic_DNA"/>
</dbReference>
<gene>
    <name evidence="3" type="ORF">GCM10007927_14900</name>
</gene>
<dbReference type="RefSeq" id="WP_284372092.1">
    <property type="nucleotide sequence ID" value="NZ_BSNL01000001.1"/>
</dbReference>
<protein>
    <submittedName>
        <fullName evidence="3">Cysteine hydrolase</fullName>
    </submittedName>
</protein>
<dbReference type="PANTHER" id="PTHR43540">
    <property type="entry name" value="PEROXYUREIDOACRYLATE/UREIDOACRYLATE AMIDOHYDROLASE-RELATED"/>
    <property type="match status" value="1"/>
</dbReference>
<dbReference type="Gene3D" id="3.40.50.850">
    <property type="entry name" value="Isochorismatase-like"/>
    <property type="match status" value="1"/>
</dbReference>
<comment type="caution">
    <text evidence="3">The sequence shown here is derived from an EMBL/GenBank/DDBJ whole genome shotgun (WGS) entry which is preliminary data.</text>
</comment>
<dbReference type="CDD" id="cd00431">
    <property type="entry name" value="cysteine_hydrolases"/>
    <property type="match status" value="1"/>
</dbReference>
<dbReference type="SUPFAM" id="SSF52499">
    <property type="entry name" value="Isochorismatase-like hydrolases"/>
    <property type="match status" value="1"/>
</dbReference>
<dbReference type="PANTHER" id="PTHR43540:SF1">
    <property type="entry name" value="ISOCHORISMATASE HYDROLASE"/>
    <property type="match status" value="1"/>
</dbReference>
<dbReference type="InterPro" id="IPR036380">
    <property type="entry name" value="Isochorismatase-like_sf"/>
</dbReference>
<reference evidence="3" key="1">
    <citation type="journal article" date="2014" name="Int. J. Syst. Evol. Microbiol.">
        <title>Complete genome of a new Firmicutes species belonging to the dominant human colonic microbiota ('Ruminococcus bicirculans') reveals two chromosomes and a selective capacity to utilize plant glucans.</title>
        <authorList>
            <consortium name="NISC Comparative Sequencing Program"/>
            <person name="Wegmann U."/>
            <person name="Louis P."/>
            <person name="Goesmann A."/>
            <person name="Henrissat B."/>
            <person name="Duncan S.H."/>
            <person name="Flint H.J."/>
        </authorList>
    </citation>
    <scope>NUCLEOTIDE SEQUENCE</scope>
    <source>
        <strain evidence="3">NBRC 109915</strain>
    </source>
</reference>
<dbReference type="InterPro" id="IPR000868">
    <property type="entry name" value="Isochorismatase-like_dom"/>
</dbReference>
<keyword evidence="4" id="KW-1185">Reference proteome</keyword>
<dbReference type="InterPro" id="IPR050272">
    <property type="entry name" value="Isochorismatase-like_hydrls"/>
</dbReference>
<dbReference type="GO" id="GO:0016787">
    <property type="term" value="F:hydrolase activity"/>
    <property type="evidence" value="ECO:0007669"/>
    <property type="project" value="UniProtKB-KW"/>
</dbReference>
<evidence type="ECO:0000259" key="2">
    <source>
        <dbReference type="Pfam" id="PF00857"/>
    </source>
</evidence>
<accession>A0ABQ5VHU7</accession>
<keyword evidence="1 3" id="KW-0378">Hydrolase</keyword>
<organism evidence="3 4">
    <name type="scientific">Sulfitobacter pacificus</name>
    <dbReference type="NCBI Taxonomy" id="1499314"/>
    <lineage>
        <taxon>Bacteria</taxon>
        <taxon>Pseudomonadati</taxon>
        <taxon>Pseudomonadota</taxon>
        <taxon>Alphaproteobacteria</taxon>
        <taxon>Rhodobacterales</taxon>
        <taxon>Roseobacteraceae</taxon>
        <taxon>Sulfitobacter</taxon>
    </lineage>
</organism>
<reference evidence="3" key="2">
    <citation type="submission" date="2023-01" db="EMBL/GenBank/DDBJ databases">
        <title>Draft genome sequence of Sulfitobacter pacificus strain NBRC 109915.</title>
        <authorList>
            <person name="Sun Q."/>
            <person name="Mori K."/>
        </authorList>
    </citation>
    <scope>NUCLEOTIDE SEQUENCE</scope>
    <source>
        <strain evidence="3">NBRC 109915</strain>
    </source>
</reference>
<evidence type="ECO:0000313" key="4">
    <source>
        <dbReference type="Proteomes" id="UP001161388"/>
    </source>
</evidence>
<evidence type="ECO:0000313" key="3">
    <source>
        <dbReference type="EMBL" id="GLQ26687.1"/>
    </source>
</evidence>
<sequence>MFWIIPALAALGVLLWFINGIRKIGAVSAGDPIGARAGTALLLVDLQTVFWDAGYFTEADKDEAKRQVLAEVDAARANGMPVIALRQEWSIPSTKAVAKLLMKGQAVAGTTGTELAAPFKDVADHILVKRVQDGFETKELDRVLEELDVGKLRIVGLDANYCVAKTALAARHRGYEVEIVRAGVLSADQKGAEKTFDMLRAKQVAVC</sequence>
<name>A0ABQ5VHU7_9RHOB</name>
<evidence type="ECO:0000256" key="1">
    <source>
        <dbReference type="ARBA" id="ARBA00022801"/>
    </source>
</evidence>